<dbReference type="AlphaFoldDB" id="A0A8H1L9F5"/>
<proteinExistence type="predicted"/>
<comment type="caution">
    <text evidence="1">The sequence shown here is derived from an EMBL/GenBank/DDBJ whole genome shotgun (WGS) entry which is preliminary data.</text>
</comment>
<gene>
    <name evidence="1" type="ORF">D8771_27670</name>
</gene>
<evidence type="ECO:0000313" key="1">
    <source>
        <dbReference type="EMBL" id="TGG77285.1"/>
    </source>
</evidence>
<dbReference type="Proteomes" id="UP000298111">
    <property type="component" value="Unassembled WGS sequence"/>
</dbReference>
<reference evidence="1 2" key="1">
    <citation type="submission" date="2018-10" db="EMBL/GenBank/DDBJ databases">
        <title>Isolation of pseudouridimycin from Streptomyces albus DSM 40763.</title>
        <authorList>
            <person name="Rosenqvist P."/>
            <person name="Metsae-Ketelae M."/>
            <person name="Virta P."/>
        </authorList>
    </citation>
    <scope>NUCLEOTIDE SEQUENCE [LARGE SCALE GENOMIC DNA]</scope>
    <source>
        <strain evidence="1 2">DSM 40763</strain>
    </source>
</reference>
<accession>A0A8H1L9F5</accession>
<organism evidence="1 2">
    <name type="scientific">Streptomyces albus</name>
    <dbReference type="NCBI Taxonomy" id="1888"/>
    <lineage>
        <taxon>Bacteria</taxon>
        <taxon>Bacillati</taxon>
        <taxon>Actinomycetota</taxon>
        <taxon>Actinomycetes</taxon>
        <taxon>Kitasatosporales</taxon>
        <taxon>Streptomycetaceae</taxon>
        <taxon>Streptomyces</taxon>
    </lineage>
</organism>
<sequence>MFHGYEQLAFLGWRYKDPTNDMLDLFEHVAAQAPKNLEWVFDSSRRNWLLIPDRLSRENLSATGRSFNEMVREITDNEQDYCHASNVDLDAIISLLESFGPVSR</sequence>
<evidence type="ECO:0000313" key="2">
    <source>
        <dbReference type="Proteomes" id="UP000298111"/>
    </source>
</evidence>
<protein>
    <submittedName>
        <fullName evidence="1">Uncharacterized protein</fullName>
    </submittedName>
</protein>
<name>A0A8H1L9F5_9ACTN</name>
<dbReference type="EMBL" id="RCIY01000095">
    <property type="protein sequence ID" value="TGG77285.1"/>
    <property type="molecule type" value="Genomic_DNA"/>
</dbReference>